<gene>
    <name evidence="2" type="ORF">Tci_601291</name>
</gene>
<dbReference type="EMBL" id="BKCJ010399553">
    <property type="protein sequence ID" value="GFA29319.1"/>
    <property type="molecule type" value="Genomic_DNA"/>
</dbReference>
<reference evidence="2" key="1">
    <citation type="journal article" date="2019" name="Sci. Rep.">
        <title>Draft genome of Tanacetum cinerariifolium, the natural source of mosquito coil.</title>
        <authorList>
            <person name="Yamashiro T."/>
            <person name="Shiraishi A."/>
            <person name="Satake H."/>
            <person name="Nakayama K."/>
        </authorList>
    </citation>
    <scope>NUCLEOTIDE SEQUENCE</scope>
</reference>
<comment type="caution">
    <text evidence="2">The sequence shown here is derived from an EMBL/GenBank/DDBJ whole genome shotgun (WGS) entry which is preliminary data.</text>
</comment>
<name>A0A699JDK3_TANCI</name>
<accession>A0A699JDK3</accession>
<sequence length="424" mass="49075">MRDKNPICTLGDYSKPSHEGYRNIIELSVWNDMDPSPHGRILLLDYLLNSFHREDVLSTSDRRLIELEIQVQCLMEAHLASTQPTQVNKITTSCEICNGPHNTQYCMEDLKQAFVEYASSCTDEAGGKWYTFKPEQNNIGDNYNPSWRSHSNLRPAMLNSNPRLDQCHYNPYQTKSASYDDREKDNKEEEDDPKNIHVNPPTPPDPSLTFVTKKVLKFNSFFESLRLVPPSSNTELVCTKEEDGDVMFIEIFLMVDNSHKEEPKAGEQEVQYLDIFLTRSELASHKRKHDPRDNMNKGVSNFTGRIKGMHVFVGNFTNVVDFMIIEDISSIIDPRLSQVVLGKPFVEISNMTHDPPEGVVRFTNRNDKVAYKMPYKIEQYNSLSNLEKEHIKLVYLRNEEDNKRGVEYVMNKILGFYKESRKNE</sequence>
<dbReference type="AlphaFoldDB" id="A0A699JDK3"/>
<evidence type="ECO:0000313" key="2">
    <source>
        <dbReference type="EMBL" id="GFA29319.1"/>
    </source>
</evidence>
<feature type="compositionally biased region" description="Basic and acidic residues" evidence="1">
    <location>
        <begin position="178"/>
        <end position="187"/>
    </location>
</feature>
<feature type="region of interest" description="Disordered" evidence="1">
    <location>
        <begin position="160"/>
        <end position="207"/>
    </location>
</feature>
<organism evidence="2">
    <name type="scientific">Tanacetum cinerariifolium</name>
    <name type="common">Dalmatian daisy</name>
    <name type="synonym">Chrysanthemum cinerariifolium</name>
    <dbReference type="NCBI Taxonomy" id="118510"/>
    <lineage>
        <taxon>Eukaryota</taxon>
        <taxon>Viridiplantae</taxon>
        <taxon>Streptophyta</taxon>
        <taxon>Embryophyta</taxon>
        <taxon>Tracheophyta</taxon>
        <taxon>Spermatophyta</taxon>
        <taxon>Magnoliopsida</taxon>
        <taxon>eudicotyledons</taxon>
        <taxon>Gunneridae</taxon>
        <taxon>Pentapetalae</taxon>
        <taxon>asterids</taxon>
        <taxon>campanulids</taxon>
        <taxon>Asterales</taxon>
        <taxon>Asteraceae</taxon>
        <taxon>Asteroideae</taxon>
        <taxon>Anthemideae</taxon>
        <taxon>Anthemidinae</taxon>
        <taxon>Tanacetum</taxon>
    </lineage>
</organism>
<proteinExistence type="predicted"/>
<evidence type="ECO:0000256" key="1">
    <source>
        <dbReference type="SAM" id="MobiDB-lite"/>
    </source>
</evidence>
<protein>
    <submittedName>
        <fullName evidence="2">Retrotransposon Orf1</fullName>
    </submittedName>
</protein>